<feature type="compositionally biased region" description="Low complexity" evidence="1">
    <location>
        <begin position="50"/>
        <end position="63"/>
    </location>
</feature>
<feature type="region of interest" description="Disordered" evidence="1">
    <location>
        <begin position="33"/>
        <end position="74"/>
    </location>
</feature>
<dbReference type="EMBL" id="BGPR01268568">
    <property type="protein sequence ID" value="GBM92074.1"/>
    <property type="molecule type" value="Genomic_DNA"/>
</dbReference>
<sequence>MLESVIVDNANALETQRSRFSRRGSLVEVERPPTGALRKFGDGVPAQVLSSSSDRSSKLPGSSQNSPRVSSKWD</sequence>
<proteinExistence type="predicted"/>
<evidence type="ECO:0000256" key="1">
    <source>
        <dbReference type="SAM" id="MobiDB-lite"/>
    </source>
</evidence>
<evidence type="ECO:0000313" key="2">
    <source>
        <dbReference type="EMBL" id="GBM92074.1"/>
    </source>
</evidence>
<feature type="compositionally biased region" description="Polar residues" evidence="1">
    <location>
        <begin position="64"/>
        <end position="74"/>
    </location>
</feature>
<organism evidence="2 3">
    <name type="scientific">Araneus ventricosus</name>
    <name type="common">Orbweaver spider</name>
    <name type="synonym">Epeira ventricosa</name>
    <dbReference type="NCBI Taxonomy" id="182803"/>
    <lineage>
        <taxon>Eukaryota</taxon>
        <taxon>Metazoa</taxon>
        <taxon>Ecdysozoa</taxon>
        <taxon>Arthropoda</taxon>
        <taxon>Chelicerata</taxon>
        <taxon>Arachnida</taxon>
        <taxon>Araneae</taxon>
        <taxon>Araneomorphae</taxon>
        <taxon>Entelegynae</taxon>
        <taxon>Araneoidea</taxon>
        <taxon>Araneidae</taxon>
        <taxon>Araneus</taxon>
    </lineage>
</organism>
<protein>
    <submittedName>
        <fullName evidence="2">Uncharacterized protein</fullName>
    </submittedName>
</protein>
<reference evidence="2 3" key="1">
    <citation type="journal article" date="2019" name="Sci. Rep.">
        <title>Orb-weaving spider Araneus ventricosus genome elucidates the spidroin gene catalogue.</title>
        <authorList>
            <person name="Kono N."/>
            <person name="Nakamura H."/>
            <person name="Ohtoshi R."/>
            <person name="Moran D.A.P."/>
            <person name="Shinohara A."/>
            <person name="Yoshida Y."/>
            <person name="Fujiwara M."/>
            <person name="Mori M."/>
            <person name="Tomita M."/>
            <person name="Arakawa K."/>
        </authorList>
    </citation>
    <scope>NUCLEOTIDE SEQUENCE [LARGE SCALE GENOMIC DNA]</scope>
</reference>
<gene>
    <name evidence="2" type="ORF">AVEN_112989_1</name>
</gene>
<comment type="caution">
    <text evidence="2">The sequence shown here is derived from an EMBL/GenBank/DDBJ whole genome shotgun (WGS) entry which is preliminary data.</text>
</comment>
<dbReference type="AlphaFoldDB" id="A0A4Y2JQ41"/>
<keyword evidence="3" id="KW-1185">Reference proteome</keyword>
<evidence type="ECO:0000313" key="3">
    <source>
        <dbReference type="Proteomes" id="UP000499080"/>
    </source>
</evidence>
<name>A0A4Y2JQ41_ARAVE</name>
<accession>A0A4Y2JQ41</accession>
<dbReference type="Proteomes" id="UP000499080">
    <property type="component" value="Unassembled WGS sequence"/>
</dbReference>